<evidence type="ECO:0000256" key="5">
    <source>
        <dbReference type="ARBA" id="ARBA00022842"/>
    </source>
</evidence>
<evidence type="ECO:0000256" key="6">
    <source>
        <dbReference type="ARBA" id="ARBA00023134"/>
    </source>
</evidence>
<dbReference type="InterPro" id="IPR029044">
    <property type="entry name" value="Nucleotide-diphossugar_trans"/>
</dbReference>
<organism evidence="9 10">
    <name type="scientific">Corynebacterium matruchotii</name>
    <dbReference type="NCBI Taxonomy" id="43768"/>
    <lineage>
        <taxon>Bacteria</taxon>
        <taxon>Bacillati</taxon>
        <taxon>Actinomycetota</taxon>
        <taxon>Actinomycetes</taxon>
        <taxon>Mycobacteriales</taxon>
        <taxon>Corynebacteriaceae</taxon>
        <taxon>Corynebacterium</taxon>
    </lineage>
</organism>
<dbReference type="Pfam" id="PF12804">
    <property type="entry name" value="NTP_transf_3"/>
    <property type="match status" value="1"/>
</dbReference>
<evidence type="ECO:0000313" key="9">
    <source>
        <dbReference type="EMBL" id="SPW34447.1"/>
    </source>
</evidence>
<dbReference type="SUPFAM" id="SSF53448">
    <property type="entry name" value="Nucleotide-diphospho-sugar transferases"/>
    <property type="match status" value="1"/>
</dbReference>
<dbReference type="GO" id="GO:0005525">
    <property type="term" value="F:GTP binding"/>
    <property type="evidence" value="ECO:0007669"/>
    <property type="project" value="UniProtKB-KW"/>
</dbReference>
<dbReference type="GO" id="GO:0046872">
    <property type="term" value="F:metal ion binding"/>
    <property type="evidence" value="ECO:0007669"/>
    <property type="project" value="UniProtKB-KW"/>
</dbReference>
<accession>A0A6H9XK97</accession>
<dbReference type="EMBL" id="UARK01000036">
    <property type="protein sequence ID" value="SPW34447.1"/>
    <property type="molecule type" value="Genomic_DNA"/>
</dbReference>
<dbReference type="PANTHER" id="PTHR19136:SF81">
    <property type="entry name" value="MOLYBDENUM COFACTOR GUANYLYLTRANSFERASE"/>
    <property type="match status" value="1"/>
</dbReference>
<dbReference type="InterPro" id="IPR013482">
    <property type="entry name" value="Molybde_CF_guanTrfase"/>
</dbReference>
<proteinExistence type="predicted"/>
<dbReference type="RefSeq" id="WP_005527371.1">
    <property type="nucleotide sequence ID" value="NZ_CP050134.2"/>
</dbReference>
<evidence type="ECO:0000256" key="4">
    <source>
        <dbReference type="ARBA" id="ARBA00022741"/>
    </source>
</evidence>
<dbReference type="AlphaFoldDB" id="A0A6H9XK97"/>
<dbReference type="GeneID" id="84574962"/>
<dbReference type="PANTHER" id="PTHR19136">
    <property type="entry name" value="MOLYBDENUM COFACTOR GUANYLYLTRANSFERASE"/>
    <property type="match status" value="1"/>
</dbReference>
<dbReference type="Gene3D" id="3.90.550.10">
    <property type="entry name" value="Spore Coat Polysaccharide Biosynthesis Protein SpsA, Chain A"/>
    <property type="match status" value="1"/>
</dbReference>
<comment type="caution">
    <text evidence="9">The sequence shown here is derived from an EMBL/GenBank/DDBJ whole genome shotgun (WGS) entry which is preliminary data.</text>
</comment>
<keyword evidence="1" id="KW-0963">Cytoplasm</keyword>
<name>A0A6H9XK97_9CORY</name>
<dbReference type="Proteomes" id="UP000249886">
    <property type="component" value="Unassembled WGS sequence"/>
</dbReference>
<dbReference type="InterPro" id="IPR025877">
    <property type="entry name" value="MobA-like_NTP_Trfase"/>
</dbReference>
<keyword evidence="3" id="KW-0479">Metal-binding</keyword>
<gene>
    <name evidence="9" type="primary">mobA</name>
    <name evidence="9" type="ORF">NCTC10254_02606</name>
</gene>
<keyword evidence="7" id="KW-0501">Molybdenum cofactor biosynthesis</keyword>
<dbReference type="GO" id="GO:0016779">
    <property type="term" value="F:nucleotidyltransferase activity"/>
    <property type="evidence" value="ECO:0007669"/>
    <property type="project" value="TreeGrafter"/>
</dbReference>
<feature type="domain" description="MobA-like NTP transferase" evidence="8">
    <location>
        <begin position="10"/>
        <end position="154"/>
    </location>
</feature>
<keyword evidence="4" id="KW-0547">Nucleotide-binding</keyword>
<reference evidence="9 10" key="1">
    <citation type="submission" date="2018-06" db="EMBL/GenBank/DDBJ databases">
        <authorList>
            <consortium name="Pathogen Informatics"/>
            <person name="Doyle S."/>
        </authorList>
    </citation>
    <scope>NUCLEOTIDE SEQUENCE [LARGE SCALE GENOMIC DNA]</scope>
    <source>
        <strain evidence="9 10">NCTC10254</strain>
    </source>
</reference>
<evidence type="ECO:0000259" key="8">
    <source>
        <dbReference type="Pfam" id="PF12804"/>
    </source>
</evidence>
<evidence type="ECO:0000256" key="7">
    <source>
        <dbReference type="ARBA" id="ARBA00023150"/>
    </source>
</evidence>
<sequence>MEKAAPKLAAIVLAGGRSTRMGRDKAQVVAHGERLIDRLLRQLPPRVLPVVVSPAALGVSCPVVCEDPPHSGPVAGVATGVAWIAHTHPTISLVTVLAVDAPDSPLLIPQLADALRQAGPQTDAVAVLADGYIQPLGVLWRLAALHAALARVGDFTKAPLKRLLRGANIVTITPTGGIERDYDTPEELQNLPPAVPIVPAGETQ</sequence>
<dbReference type="CDD" id="cd02503">
    <property type="entry name" value="MobA"/>
    <property type="match status" value="1"/>
</dbReference>
<evidence type="ECO:0000256" key="3">
    <source>
        <dbReference type="ARBA" id="ARBA00022723"/>
    </source>
</evidence>
<keyword evidence="2" id="KW-0808">Transferase</keyword>
<evidence type="ECO:0000313" key="10">
    <source>
        <dbReference type="Proteomes" id="UP000249886"/>
    </source>
</evidence>
<keyword evidence="6" id="KW-0342">GTP-binding</keyword>
<dbReference type="GO" id="GO:0006777">
    <property type="term" value="P:Mo-molybdopterin cofactor biosynthetic process"/>
    <property type="evidence" value="ECO:0007669"/>
    <property type="project" value="UniProtKB-KW"/>
</dbReference>
<evidence type="ECO:0000256" key="1">
    <source>
        <dbReference type="ARBA" id="ARBA00022490"/>
    </source>
</evidence>
<evidence type="ECO:0000256" key="2">
    <source>
        <dbReference type="ARBA" id="ARBA00022679"/>
    </source>
</evidence>
<keyword evidence="5" id="KW-0460">Magnesium</keyword>
<protein>
    <submittedName>
        <fullName evidence="9">Molybdopterin-guanine dinucleotide biosynthesis protein</fullName>
    </submittedName>
</protein>